<dbReference type="SUPFAM" id="SSF51905">
    <property type="entry name" value="FAD/NAD(P)-binding domain"/>
    <property type="match status" value="1"/>
</dbReference>
<evidence type="ECO:0000313" key="2">
    <source>
        <dbReference type="EMBL" id="KZV85963.1"/>
    </source>
</evidence>
<dbReference type="InterPro" id="IPR036188">
    <property type="entry name" value="FAD/NAD-bd_sf"/>
</dbReference>
<reference evidence="2 3" key="1">
    <citation type="journal article" date="2016" name="Mol. Biol. Evol.">
        <title>Comparative Genomics of Early-Diverging Mushroom-Forming Fungi Provides Insights into the Origins of Lignocellulose Decay Capabilities.</title>
        <authorList>
            <person name="Nagy L.G."/>
            <person name="Riley R."/>
            <person name="Tritt A."/>
            <person name="Adam C."/>
            <person name="Daum C."/>
            <person name="Floudas D."/>
            <person name="Sun H."/>
            <person name="Yadav J.S."/>
            <person name="Pangilinan J."/>
            <person name="Larsson K.H."/>
            <person name="Matsuura K."/>
            <person name="Barry K."/>
            <person name="Labutti K."/>
            <person name="Kuo R."/>
            <person name="Ohm R.A."/>
            <person name="Bhattacharya S.S."/>
            <person name="Shirouzu T."/>
            <person name="Yoshinaga Y."/>
            <person name="Martin F.M."/>
            <person name="Grigoriev I.V."/>
            <person name="Hibbett D.S."/>
        </authorList>
    </citation>
    <scope>NUCLEOTIDE SEQUENCE [LARGE SCALE GENOMIC DNA]</scope>
    <source>
        <strain evidence="2 3">HHB12029</strain>
    </source>
</reference>
<dbReference type="AlphaFoldDB" id="A0A165E323"/>
<name>A0A165E323_EXIGL</name>
<keyword evidence="3" id="KW-1185">Reference proteome</keyword>
<dbReference type="InParanoid" id="A0A165E323"/>
<evidence type="ECO:0008006" key="4">
    <source>
        <dbReference type="Google" id="ProtNLM"/>
    </source>
</evidence>
<keyword evidence="1" id="KW-0472">Membrane</keyword>
<dbReference type="OrthoDB" id="10051892at2759"/>
<keyword evidence="1" id="KW-1133">Transmembrane helix</keyword>
<accession>A0A165E323</accession>
<dbReference type="Proteomes" id="UP000077266">
    <property type="component" value="Unassembled WGS sequence"/>
</dbReference>
<dbReference type="EMBL" id="KV426170">
    <property type="protein sequence ID" value="KZV85963.1"/>
    <property type="molecule type" value="Genomic_DNA"/>
</dbReference>
<feature type="transmembrane region" description="Helical" evidence="1">
    <location>
        <begin position="12"/>
        <end position="32"/>
    </location>
</feature>
<evidence type="ECO:0000313" key="3">
    <source>
        <dbReference type="Proteomes" id="UP000077266"/>
    </source>
</evidence>
<sequence length="563" mass="61935">MANFAAPSCAMLLLNTYALLLLVGLAICYLLPSALRTYLMRKYTALVDVKHVGTPRQDGKKLPGTAVVCGGSIAGLYAARICSDHFERVVIIEPEPSTFSKDSRAQPNDVLRDVDVGDERKYKTVRHTRTRVMQYTAGHAYQVLSLLFFRKLFSRFDTRAKQWGMHIAAADTNMRVAGVAIRPSYEDYYGSFPETLVASRRTLEPFIRSLVAEASPSIEFVAGTVSDFTLDYGGAVRSVRVRLNAGGTQDIDCALVADCTGVAQVGLKLLPRSIIRFPKNLREDYNPDVYATALEFPLTPAVKERIRALPIDDGAGRPYDTERTRWFITHMPDPAVGVRVMSMSYGTGDSLLVICGAWGLHPLPVNLPMLVDFTRGIVGTELPEWYFKVLEVLKDVETDGVASEFRCTSCSCIHYERASAILPRNFVALGDASMRVNPRFGEGVTKSAVGAITLDATLRSLPPSNASFGPRFFSSLHARTGSIWLSSKTADYARETTVPVEGETRDVGRFMRWYRTRLVRAAAKNPAVASALWHIGQFLAPAPLVFSPSILLAVLRNTLCSSG</sequence>
<organism evidence="2 3">
    <name type="scientific">Exidia glandulosa HHB12029</name>
    <dbReference type="NCBI Taxonomy" id="1314781"/>
    <lineage>
        <taxon>Eukaryota</taxon>
        <taxon>Fungi</taxon>
        <taxon>Dikarya</taxon>
        <taxon>Basidiomycota</taxon>
        <taxon>Agaricomycotina</taxon>
        <taxon>Agaricomycetes</taxon>
        <taxon>Auriculariales</taxon>
        <taxon>Exidiaceae</taxon>
        <taxon>Exidia</taxon>
    </lineage>
</organism>
<protein>
    <recommendedName>
        <fullName evidence="4">FAD/NAD(P)-binding domain-containing protein</fullName>
    </recommendedName>
</protein>
<proteinExistence type="predicted"/>
<gene>
    <name evidence="2" type="ORF">EXIGLDRAFT_841092</name>
</gene>
<keyword evidence="1" id="KW-0812">Transmembrane</keyword>
<evidence type="ECO:0000256" key="1">
    <source>
        <dbReference type="SAM" id="Phobius"/>
    </source>
</evidence>